<evidence type="ECO:0000313" key="10">
    <source>
        <dbReference type="Proteomes" id="UP000014500"/>
    </source>
</evidence>
<dbReference type="GO" id="GO:0005938">
    <property type="term" value="C:cell cortex"/>
    <property type="evidence" value="ECO:0007669"/>
    <property type="project" value="UniProtKB-SubCell"/>
</dbReference>
<dbReference type="STRING" id="126957.T1J690"/>
<dbReference type="InterPro" id="IPR011009">
    <property type="entry name" value="Kinase-like_dom_sf"/>
</dbReference>
<organism evidence="9 10">
    <name type="scientific">Strigamia maritima</name>
    <name type="common">European centipede</name>
    <name type="synonym">Geophilus maritimus</name>
    <dbReference type="NCBI Taxonomy" id="126957"/>
    <lineage>
        <taxon>Eukaryota</taxon>
        <taxon>Metazoa</taxon>
        <taxon>Ecdysozoa</taxon>
        <taxon>Arthropoda</taxon>
        <taxon>Myriapoda</taxon>
        <taxon>Chilopoda</taxon>
        <taxon>Pleurostigmophora</taxon>
        <taxon>Geophilomorpha</taxon>
        <taxon>Linotaeniidae</taxon>
        <taxon>Strigamia</taxon>
    </lineage>
</organism>
<dbReference type="FunFam" id="3.30.200.20:FF:000098">
    <property type="entry name" value="Nuclear receptor-binding protein 1"/>
    <property type="match status" value="1"/>
</dbReference>
<dbReference type="OMA" id="NEVQYAQ"/>
<sequence length="436" mass="49454">MPGSRNSNEPEHSKSPRISAEDSEDESEILEESPCGRWVKRREEVDQRDVPGIDFAFLAMDTEEGVEVVWNEVQFSERKNFKAQEEKLRLVFDNLTQLEHPNIVKFHKYWTDHLSEKPRVIFITEYMSSGSLKQFLKKTKKNTKKLPIQGWKRWCSQILSALTYLHSCTPPIIHGNLTCDTIFIQHNGLVKIGSVAPDAIHHHVKTCREDVKNIHFTAPEYGTSLITPTADIYSFGMCALEMAALEILGNGESGTMVTEENIGKTIDLLEDPLQKDLVRTCLRKNPSQRPPARDLLYHPVLYEVHSLKLLTAHAVLKNSKWLPEHWTEEATLSHYGQDKTVAEINHTDGRPGVSMPMCNVQVIEKLEKFMEDVRNGQYPLVPCIIPPPPPPGPRAVSPEVAESVKSDTPEPVDVETRKVLTMMCSLKPLEDKPGLW</sequence>
<dbReference type="PROSITE" id="PS50011">
    <property type="entry name" value="PROTEIN_KINASE_DOM"/>
    <property type="match status" value="1"/>
</dbReference>
<feature type="compositionally biased region" description="Basic and acidic residues" evidence="7">
    <location>
        <begin position="402"/>
        <end position="411"/>
    </location>
</feature>
<dbReference type="Gene3D" id="1.10.510.10">
    <property type="entry name" value="Transferase(Phosphotransferase) domain 1"/>
    <property type="match status" value="1"/>
</dbReference>
<evidence type="ECO:0000256" key="3">
    <source>
        <dbReference type="ARBA" id="ARBA00022553"/>
    </source>
</evidence>
<comment type="subcellular location">
    <subcellularLocation>
        <location evidence="1">Cytoplasm</location>
        <location evidence="1">Cell cortex</location>
    </subcellularLocation>
</comment>
<reference evidence="9" key="2">
    <citation type="submission" date="2015-02" db="UniProtKB">
        <authorList>
            <consortium name="EnsemblMetazoa"/>
        </authorList>
    </citation>
    <scope>IDENTIFICATION</scope>
</reference>
<feature type="region of interest" description="Disordered" evidence="7">
    <location>
        <begin position="389"/>
        <end position="411"/>
    </location>
</feature>
<dbReference type="Gene3D" id="3.30.200.20">
    <property type="entry name" value="Phosphorylase Kinase, domain 1"/>
    <property type="match status" value="1"/>
</dbReference>
<dbReference type="HOGENOM" id="CLU_024273_0_0_1"/>
<dbReference type="SUPFAM" id="SSF56112">
    <property type="entry name" value="Protein kinase-like (PK-like)"/>
    <property type="match status" value="1"/>
</dbReference>
<dbReference type="AlphaFoldDB" id="T1J690"/>
<dbReference type="FunFam" id="1.10.510.10:FF:000842">
    <property type="entry name" value="Nuclear receptor-binding protein"/>
    <property type="match status" value="1"/>
</dbReference>
<protein>
    <recommendedName>
        <fullName evidence="5">Nuclear receptor-binding protein homolog</fullName>
    </recommendedName>
    <alternativeName>
        <fullName evidence="6">MLF1-adaptor molecule</fullName>
    </alternativeName>
</protein>
<evidence type="ECO:0000259" key="8">
    <source>
        <dbReference type="PROSITE" id="PS50011"/>
    </source>
</evidence>
<name>T1J690_STRMM</name>
<dbReference type="Proteomes" id="UP000014500">
    <property type="component" value="Unassembled WGS sequence"/>
</dbReference>
<keyword evidence="10" id="KW-1185">Reference proteome</keyword>
<feature type="region of interest" description="Disordered" evidence="7">
    <location>
        <begin position="1"/>
        <end position="32"/>
    </location>
</feature>
<dbReference type="GO" id="GO:0004672">
    <property type="term" value="F:protein kinase activity"/>
    <property type="evidence" value="ECO:0007669"/>
    <property type="project" value="InterPro"/>
</dbReference>
<dbReference type="PANTHER" id="PTHR13902">
    <property type="entry name" value="SERINE/THREONINE-PROTEIN KINASE WNK WITH NO LYSINE -RELATED"/>
    <property type="match status" value="1"/>
</dbReference>
<keyword evidence="3" id="KW-0597">Phosphoprotein</keyword>
<dbReference type="InterPro" id="IPR050588">
    <property type="entry name" value="WNK_Ser-Thr_kinase"/>
</dbReference>
<feature type="domain" description="Protein kinase" evidence="8">
    <location>
        <begin position="42"/>
        <end position="301"/>
    </location>
</feature>
<reference evidence="10" key="1">
    <citation type="submission" date="2011-05" db="EMBL/GenBank/DDBJ databases">
        <authorList>
            <person name="Richards S.R."/>
            <person name="Qu J."/>
            <person name="Jiang H."/>
            <person name="Jhangiani S.N."/>
            <person name="Agravi P."/>
            <person name="Goodspeed R."/>
            <person name="Gross S."/>
            <person name="Mandapat C."/>
            <person name="Jackson L."/>
            <person name="Mathew T."/>
            <person name="Pu L."/>
            <person name="Thornton R."/>
            <person name="Saada N."/>
            <person name="Wilczek-Boney K.B."/>
            <person name="Lee S."/>
            <person name="Kovar C."/>
            <person name="Wu Y."/>
            <person name="Scherer S.E."/>
            <person name="Worley K.C."/>
            <person name="Muzny D.M."/>
            <person name="Gibbs R."/>
        </authorList>
    </citation>
    <scope>NUCLEOTIDE SEQUENCE</scope>
    <source>
        <strain evidence="10">Brora</strain>
    </source>
</reference>
<proteinExistence type="predicted"/>
<evidence type="ECO:0000256" key="7">
    <source>
        <dbReference type="SAM" id="MobiDB-lite"/>
    </source>
</evidence>
<evidence type="ECO:0000256" key="6">
    <source>
        <dbReference type="ARBA" id="ARBA00078305"/>
    </source>
</evidence>
<evidence type="ECO:0000313" key="9">
    <source>
        <dbReference type="EnsemblMetazoa" id="SMAR009158-PA"/>
    </source>
</evidence>
<dbReference type="InterPro" id="IPR000719">
    <property type="entry name" value="Prot_kinase_dom"/>
</dbReference>
<dbReference type="PhylomeDB" id="T1J690"/>
<dbReference type="EMBL" id="JH431873">
    <property type="status" value="NOT_ANNOTATED_CDS"/>
    <property type="molecule type" value="Genomic_DNA"/>
</dbReference>
<evidence type="ECO:0000256" key="5">
    <source>
        <dbReference type="ARBA" id="ARBA00069870"/>
    </source>
</evidence>
<feature type="compositionally biased region" description="Acidic residues" evidence="7">
    <location>
        <begin position="21"/>
        <end position="31"/>
    </location>
</feature>
<keyword evidence="2" id="KW-0963">Cytoplasm</keyword>
<dbReference type="EnsemblMetazoa" id="SMAR009158-RA">
    <property type="protein sequence ID" value="SMAR009158-PA"/>
    <property type="gene ID" value="SMAR009158"/>
</dbReference>
<accession>T1J690</accession>
<evidence type="ECO:0000256" key="1">
    <source>
        <dbReference type="ARBA" id="ARBA00004544"/>
    </source>
</evidence>
<evidence type="ECO:0000256" key="2">
    <source>
        <dbReference type="ARBA" id="ARBA00022490"/>
    </source>
</evidence>
<dbReference type="Pfam" id="PF07714">
    <property type="entry name" value="PK_Tyr_Ser-Thr"/>
    <property type="match status" value="1"/>
</dbReference>
<comment type="function">
    <text evidence="4">May play a role in subcellular trafficking between the endoplasmic reticulum and Golgi apparatus.</text>
</comment>
<evidence type="ECO:0000256" key="4">
    <source>
        <dbReference type="ARBA" id="ARBA00055167"/>
    </source>
</evidence>
<dbReference type="eggNOG" id="KOG1266">
    <property type="taxonomic scope" value="Eukaryota"/>
</dbReference>
<dbReference type="InterPro" id="IPR001245">
    <property type="entry name" value="Ser-Thr/Tyr_kinase_cat_dom"/>
</dbReference>
<dbReference type="GO" id="GO:0005524">
    <property type="term" value="F:ATP binding"/>
    <property type="evidence" value="ECO:0007669"/>
    <property type="project" value="InterPro"/>
</dbReference>